<evidence type="ECO:0000256" key="6">
    <source>
        <dbReference type="ARBA" id="ARBA00023157"/>
    </source>
</evidence>
<evidence type="ECO:0000256" key="2">
    <source>
        <dbReference type="ARBA" id="ARBA00022500"/>
    </source>
</evidence>
<evidence type="ECO:0000259" key="9">
    <source>
        <dbReference type="SMART" id="SM00199"/>
    </source>
</evidence>
<dbReference type="InterPro" id="IPR036048">
    <property type="entry name" value="Interleukin_8-like_sf"/>
</dbReference>
<dbReference type="Gene3D" id="2.40.50.40">
    <property type="match status" value="1"/>
</dbReference>
<evidence type="ECO:0000313" key="10">
    <source>
        <dbReference type="Ensembl" id="ENSHHUP00000059759.1"/>
    </source>
</evidence>
<proteinExistence type="predicted"/>
<dbReference type="GeneTree" id="ENSGT01030000234821"/>
<keyword evidence="6" id="KW-1015">Disulfide bond</keyword>
<evidence type="ECO:0000313" key="11">
    <source>
        <dbReference type="Proteomes" id="UP000314982"/>
    </source>
</evidence>
<keyword evidence="2" id="KW-0145">Chemotaxis</keyword>
<evidence type="ECO:0000256" key="8">
    <source>
        <dbReference type="SAM" id="MobiDB-lite"/>
    </source>
</evidence>
<dbReference type="AlphaFoldDB" id="A0A4W5PG34"/>
<feature type="region of interest" description="Disordered" evidence="8">
    <location>
        <begin position="91"/>
        <end position="111"/>
    </location>
</feature>
<dbReference type="Proteomes" id="UP000314982">
    <property type="component" value="Unassembled WGS sequence"/>
</dbReference>
<evidence type="ECO:0000256" key="1">
    <source>
        <dbReference type="ARBA" id="ARBA00004613"/>
    </source>
</evidence>
<dbReference type="GO" id="GO:0006954">
    <property type="term" value="P:inflammatory response"/>
    <property type="evidence" value="ECO:0007669"/>
    <property type="project" value="UniProtKB-KW"/>
</dbReference>
<dbReference type="InterPro" id="IPR001811">
    <property type="entry name" value="Chemokine_IL8-like_dom"/>
</dbReference>
<name>A0A4W5PG34_9TELE</name>
<accession>A0A4W5PG34</accession>
<dbReference type="SUPFAM" id="SSF54117">
    <property type="entry name" value="Interleukin 8-like chemokines"/>
    <property type="match status" value="1"/>
</dbReference>
<dbReference type="GO" id="GO:0008009">
    <property type="term" value="F:chemokine activity"/>
    <property type="evidence" value="ECO:0007669"/>
    <property type="project" value="InterPro"/>
</dbReference>
<dbReference type="STRING" id="62062.ENSHHUP00000059759"/>
<keyword evidence="4" id="KW-0964">Secreted</keyword>
<dbReference type="PANTHER" id="PTHR12015">
    <property type="entry name" value="SMALL INDUCIBLE CYTOKINE A"/>
    <property type="match status" value="1"/>
</dbReference>
<reference evidence="10" key="2">
    <citation type="submission" date="2025-08" db="UniProtKB">
        <authorList>
            <consortium name="Ensembl"/>
        </authorList>
    </citation>
    <scope>IDENTIFICATION</scope>
</reference>
<protein>
    <submittedName>
        <fullName evidence="10">Chemokine (C-C motif) ligand 19b</fullName>
    </submittedName>
</protein>
<dbReference type="SMART" id="SM00199">
    <property type="entry name" value="SCY"/>
    <property type="match status" value="1"/>
</dbReference>
<comment type="subcellular location">
    <subcellularLocation>
        <location evidence="1">Secreted</location>
    </subcellularLocation>
</comment>
<reference evidence="10" key="3">
    <citation type="submission" date="2025-09" db="UniProtKB">
        <authorList>
            <consortium name="Ensembl"/>
        </authorList>
    </citation>
    <scope>IDENTIFICATION</scope>
</reference>
<keyword evidence="5" id="KW-0732">Signal</keyword>
<keyword evidence="3" id="KW-0202">Cytokine</keyword>
<dbReference type="Pfam" id="PF00048">
    <property type="entry name" value="IL8"/>
    <property type="match status" value="1"/>
</dbReference>
<dbReference type="InterPro" id="IPR039809">
    <property type="entry name" value="Chemokine_b/g/d"/>
</dbReference>
<reference evidence="11" key="1">
    <citation type="submission" date="2018-06" db="EMBL/GenBank/DDBJ databases">
        <title>Genome assembly of Danube salmon.</title>
        <authorList>
            <person name="Macqueen D.J."/>
            <person name="Gundappa M.K."/>
        </authorList>
    </citation>
    <scope>NUCLEOTIDE SEQUENCE [LARGE SCALE GENOMIC DNA]</scope>
</reference>
<evidence type="ECO:0000256" key="4">
    <source>
        <dbReference type="ARBA" id="ARBA00022525"/>
    </source>
</evidence>
<organism evidence="10 11">
    <name type="scientific">Hucho hucho</name>
    <name type="common">huchen</name>
    <dbReference type="NCBI Taxonomy" id="62062"/>
    <lineage>
        <taxon>Eukaryota</taxon>
        <taxon>Metazoa</taxon>
        <taxon>Chordata</taxon>
        <taxon>Craniata</taxon>
        <taxon>Vertebrata</taxon>
        <taxon>Euteleostomi</taxon>
        <taxon>Actinopterygii</taxon>
        <taxon>Neopterygii</taxon>
        <taxon>Teleostei</taxon>
        <taxon>Protacanthopterygii</taxon>
        <taxon>Salmoniformes</taxon>
        <taxon>Salmonidae</taxon>
        <taxon>Salmoninae</taxon>
        <taxon>Hucho</taxon>
    </lineage>
</organism>
<sequence length="111" mass="12432">NAIHREYTKIHRVDNLTCVCVSAANTNEARDCCLTTTDNKLPRRVVKSFSIQTVSGGCRIPATVFVTRKNLRLCAPPATNNNWVTKLIKQLKRKSQNGKARKGKNGKNSRH</sequence>
<evidence type="ECO:0000256" key="3">
    <source>
        <dbReference type="ARBA" id="ARBA00022514"/>
    </source>
</evidence>
<dbReference type="GO" id="GO:0005615">
    <property type="term" value="C:extracellular space"/>
    <property type="evidence" value="ECO:0007669"/>
    <property type="project" value="UniProtKB-KW"/>
</dbReference>
<dbReference type="GO" id="GO:0006955">
    <property type="term" value="P:immune response"/>
    <property type="evidence" value="ECO:0007669"/>
    <property type="project" value="InterPro"/>
</dbReference>
<evidence type="ECO:0000256" key="5">
    <source>
        <dbReference type="ARBA" id="ARBA00022729"/>
    </source>
</evidence>
<dbReference type="Ensembl" id="ENSHHUT00000061804.1">
    <property type="protein sequence ID" value="ENSHHUP00000059759.1"/>
    <property type="gene ID" value="ENSHHUG00000035477.1"/>
</dbReference>
<keyword evidence="11" id="KW-1185">Reference proteome</keyword>
<dbReference type="FunFam" id="2.40.50.40:FF:000012">
    <property type="entry name" value="C-C motif chemokine"/>
    <property type="match status" value="1"/>
</dbReference>
<evidence type="ECO:0000256" key="7">
    <source>
        <dbReference type="ARBA" id="ARBA00023198"/>
    </source>
</evidence>
<keyword evidence="7" id="KW-0395">Inflammatory response</keyword>
<feature type="domain" description="Chemokine interleukin-8-like" evidence="9">
    <location>
        <begin position="29"/>
        <end position="91"/>
    </location>
</feature>